<dbReference type="Proteomes" id="UP001158576">
    <property type="component" value="Chromosome 2"/>
</dbReference>
<protein>
    <submittedName>
        <fullName evidence="2">Oidioi.mRNA.OKI2018_I69.chr2.g6616.t1.cds</fullName>
    </submittedName>
</protein>
<accession>A0ABN7T9Q4</accession>
<dbReference type="EMBL" id="OU015567">
    <property type="protein sequence ID" value="CAG5112396.1"/>
    <property type="molecule type" value="Genomic_DNA"/>
</dbReference>
<proteinExistence type="predicted"/>
<keyword evidence="3" id="KW-1185">Reference proteome</keyword>
<dbReference type="Gene3D" id="3.30.160.60">
    <property type="entry name" value="Classic Zinc Finger"/>
    <property type="match status" value="1"/>
</dbReference>
<evidence type="ECO:0000256" key="1">
    <source>
        <dbReference type="SAM" id="MobiDB-lite"/>
    </source>
</evidence>
<feature type="region of interest" description="Disordered" evidence="1">
    <location>
        <begin position="271"/>
        <end position="297"/>
    </location>
</feature>
<evidence type="ECO:0000313" key="3">
    <source>
        <dbReference type="Proteomes" id="UP001158576"/>
    </source>
</evidence>
<sequence length="358" mass="40168">MTYKYRELTAPVAGSLTFPEPLAKAPKKDEIPCRTVRGPDGEWIEMARNDPHRPPGLYGQIEDEPDQPDDEDLILDREMRAKPAWHFHASEHWFECINGVRKEALSGRRSWERGAHGVLDCDMELMEKLRVESARKKALMLLEKLETEEKKKMAAKEDTVIGFVEKKVKKEAQKIIAAQPVPKGGNAMIPPPMSALPDMGYHQQSVINRTDILTWTSKKGHTNQVSNFSGNQVDSSVAIAGKQSKSQSDGLAMRKRQAPLNWNFVKAGSEKTNPLIGPQDPSLPSGPTPSERARFVPDDIDPNAAKALVNSITKDKCDICSKSFQNNASSRNSHFNSEKHKRKLNVWLKNRNFPTVKL</sequence>
<reference evidence="2 3" key="1">
    <citation type="submission" date="2021-04" db="EMBL/GenBank/DDBJ databases">
        <authorList>
            <person name="Bliznina A."/>
        </authorList>
    </citation>
    <scope>NUCLEOTIDE SEQUENCE [LARGE SCALE GENOMIC DNA]</scope>
</reference>
<feature type="region of interest" description="Disordered" evidence="1">
    <location>
        <begin position="31"/>
        <end position="68"/>
    </location>
</feature>
<gene>
    <name evidence="2" type="ORF">OKIOD_LOCUS15381</name>
</gene>
<evidence type="ECO:0000313" key="2">
    <source>
        <dbReference type="EMBL" id="CAG5112396.1"/>
    </source>
</evidence>
<feature type="compositionally biased region" description="Basic and acidic residues" evidence="1">
    <location>
        <begin position="31"/>
        <end position="53"/>
    </location>
</feature>
<name>A0ABN7T9Q4_OIKDI</name>
<organism evidence="2 3">
    <name type="scientific">Oikopleura dioica</name>
    <name type="common">Tunicate</name>
    <dbReference type="NCBI Taxonomy" id="34765"/>
    <lineage>
        <taxon>Eukaryota</taxon>
        <taxon>Metazoa</taxon>
        <taxon>Chordata</taxon>
        <taxon>Tunicata</taxon>
        <taxon>Appendicularia</taxon>
        <taxon>Copelata</taxon>
        <taxon>Oikopleuridae</taxon>
        <taxon>Oikopleura</taxon>
    </lineage>
</organism>